<dbReference type="Proteomes" id="UP000007797">
    <property type="component" value="Unassembled WGS sequence"/>
</dbReference>
<dbReference type="InterPro" id="IPR036282">
    <property type="entry name" value="Glutathione-S-Trfase_C_sf"/>
</dbReference>
<dbReference type="SUPFAM" id="SSF47616">
    <property type="entry name" value="GST C-terminal domain-like"/>
    <property type="match status" value="1"/>
</dbReference>
<keyword evidence="9 12" id="KW-0030">Aminoacyl-tRNA synthetase</keyword>
<keyword evidence="16" id="KW-1185">Reference proteome</keyword>
<evidence type="ECO:0000256" key="8">
    <source>
        <dbReference type="ARBA" id="ARBA00022917"/>
    </source>
</evidence>
<dbReference type="Gene3D" id="2.40.240.10">
    <property type="entry name" value="Ribosomal Protein L25, Chain P"/>
    <property type="match status" value="2"/>
</dbReference>
<accession>F4QE83</accession>
<dbReference type="PANTHER" id="PTHR43097:SF5">
    <property type="entry name" value="GLUTAMATE--TRNA LIGASE"/>
    <property type="match status" value="1"/>
</dbReference>
<dbReference type="SUPFAM" id="SSF50715">
    <property type="entry name" value="Ribosomal protein L25-like"/>
    <property type="match status" value="1"/>
</dbReference>
<keyword evidence="5 12" id="KW-0436">Ligase</keyword>
<keyword evidence="8 12" id="KW-0648">Protein biosynthesis</keyword>
<dbReference type="InterPro" id="IPR000924">
    <property type="entry name" value="Glu/Gln-tRNA-synth"/>
</dbReference>
<feature type="compositionally biased region" description="Low complexity" evidence="13">
    <location>
        <begin position="185"/>
        <end position="199"/>
    </location>
</feature>
<evidence type="ECO:0000256" key="7">
    <source>
        <dbReference type="ARBA" id="ARBA00022840"/>
    </source>
</evidence>
<proteinExistence type="inferred from homology"/>
<dbReference type="GO" id="GO:0006424">
    <property type="term" value="P:glutamyl-tRNA aminoacylation"/>
    <property type="evidence" value="ECO:0007669"/>
    <property type="project" value="InterPro"/>
</dbReference>
<dbReference type="Pfam" id="PF21972">
    <property type="entry name" value="Arc1p_N_like"/>
    <property type="match status" value="1"/>
</dbReference>
<dbReference type="GO" id="GO:0004818">
    <property type="term" value="F:glutamate-tRNA ligase activity"/>
    <property type="evidence" value="ECO:0007669"/>
    <property type="project" value="UniProtKB-EC"/>
</dbReference>
<dbReference type="PANTHER" id="PTHR43097">
    <property type="entry name" value="GLUTAMINE-TRNA LIGASE"/>
    <property type="match status" value="1"/>
</dbReference>
<evidence type="ECO:0000256" key="6">
    <source>
        <dbReference type="ARBA" id="ARBA00022741"/>
    </source>
</evidence>
<dbReference type="RefSeq" id="XP_004350738.1">
    <property type="nucleotide sequence ID" value="XM_004350687.1"/>
</dbReference>
<gene>
    <name evidence="15" type="primary">gluS</name>
    <name evidence="15" type="ORF">DFA_11793</name>
</gene>
<dbReference type="EC" id="6.1.1.17" evidence="3"/>
<dbReference type="OMA" id="CPVVDSH"/>
<sequence length="764" mass="86535">MSKVDNKGILKYDHTGDTFPFVSIISAKLVPGYKIIVRKGLEEPELTIVTNSETIKGNYLTSKYLARTTSTLYGQDALSATHIDYWIQKGAHISSEKVEQFVGELNDHLTLRTFVVGFNLSLADIVLFARTQLFKPLKDELAAKSKTLPHIHRWLNYLLSLDAFKETVAIFSPAEKKPVAKATKDTAATTTASTTSTSTEEPKKGLMGWAGNFEKLALPDLIEGKVRTRFPPEPSGYMHIGHCKAAVLNNYYATQYKGSIILRFDDTNPTKEKDEFVVNIIKDLNTIGINFEKTTNTSDYFELLMDYGEKLITTGNGYVDNTNKEEISKQREEGRDSVCRSHTVEKNLEWWAEMKKGSEFGQTCVLRAKIDMNHPDRAFRDPAMYRVSMTPHHKTGDKYKVYPLYDFACPIVDSIEGVTHALRSNEYQNKVNLYYWVTDIFGLRRPYVSDYSRLSFTHVLLSKRKLQQFVDAGIVNGWTDPRLPTLQGIMRRGLTIEALKEFVLSQGASSVNTTMDIGKLWAINKIIVEPNVPRFTAIPAKKNVLVTIQNIADDKVEKIQKLKFDKKPELGEKTLTTSNKVHLEYDDVADITVGEEVTLMGWGMNIIIRDVKKAADGTVESITADANPTGSFKDTKKRFTYLSSTTKKIPVILQDFGPLIDKPKLEEDDILEEHINKVTKWELEAFSDENILSLKVGDKLQFERRGLYNVDQVGSETTPFVMIYIPDGTTKFKPGEALHPFIKREEKNETIRVKPSSKQQQKKN</sequence>
<keyword evidence="6 12" id="KW-0547">Nucleotide-binding</keyword>
<organism evidence="15 16">
    <name type="scientific">Cavenderia fasciculata</name>
    <name type="common">Slime mold</name>
    <name type="synonym">Dictyostelium fasciculatum</name>
    <dbReference type="NCBI Taxonomy" id="261658"/>
    <lineage>
        <taxon>Eukaryota</taxon>
        <taxon>Amoebozoa</taxon>
        <taxon>Evosea</taxon>
        <taxon>Eumycetozoa</taxon>
        <taxon>Dictyostelia</taxon>
        <taxon>Acytosteliales</taxon>
        <taxon>Cavenderiaceae</taxon>
        <taxon>Cavenderia</taxon>
    </lineage>
</organism>
<keyword evidence="7 12" id="KW-0067">ATP-binding</keyword>
<evidence type="ECO:0000256" key="5">
    <source>
        <dbReference type="ARBA" id="ARBA00022598"/>
    </source>
</evidence>
<dbReference type="Pfam" id="PF20974">
    <property type="entry name" value="tRNA-synt_1c_C2"/>
    <property type="match status" value="1"/>
</dbReference>
<comment type="catalytic activity">
    <reaction evidence="11">
        <text>tRNA(Glu) + L-glutamate + ATP = L-glutamyl-tRNA(Glu) + AMP + diphosphate</text>
        <dbReference type="Rhea" id="RHEA:23540"/>
        <dbReference type="Rhea" id="RHEA-COMP:9663"/>
        <dbReference type="Rhea" id="RHEA-COMP:9680"/>
        <dbReference type="ChEBI" id="CHEBI:29985"/>
        <dbReference type="ChEBI" id="CHEBI:30616"/>
        <dbReference type="ChEBI" id="CHEBI:33019"/>
        <dbReference type="ChEBI" id="CHEBI:78442"/>
        <dbReference type="ChEBI" id="CHEBI:78520"/>
        <dbReference type="ChEBI" id="CHEBI:456215"/>
        <dbReference type="EC" id="6.1.1.17"/>
    </reaction>
</comment>
<dbReference type="FunFam" id="3.40.50.620:FF:000037">
    <property type="entry name" value="Glutamine--tRNA ligase cytoplasmic"/>
    <property type="match status" value="1"/>
</dbReference>
<dbReference type="PRINTS" id="PR00987">
    <property type="entry name" value="TRNASYNTHGLU"/>
</dbReference>
<dbReference type="EMBL" id="GL883029">
    <property type="protein sequence ID" value="EGG14030.1"/>
    <property type="molecule type" value="Genomic_DNA"/>
</dbReference>
<dbReference type="Gene3D" id="3.40.50.620">
    <property type="entry name" value="HUPs"/>
    <property type="match status" value="1"/>
</dbReference>
<dbReference type="InterPro" id="IPR014729">
    <property type="entry name" value="Rossmann-like_a/b/a_fold"/>
</dbReference>
<evidence type="ECO:0000256" key="2">
    <source>
        <dbReference type="ARBA" id="ARBA00008927"/>
    </source>
</evidence>
<dbReference type="GO" id="GO:0017102">
    <property type="term" value="C:methionyl glutamyl tRNA synthetase complex"/>
    <property type="evidence" value="ECO:0007669"/>
    <property type="project" value="TreeGrafter"/>
</dbReference>
<feature type="domain" description="GST C-terminal" evidence="14">
    <location>
        <begin position="54"/>
        <end position="179"/>
    </location>
</feature>
<comment type="subcellular location">
    <subcellularLocation>
        <location evidence="1">Cytoplasm</location>
    </subcellularLocation>
</comment>
<dbReference type="InterPro" id="IPR050132">
    <property type="entry name" value="Gln/Glu-tRNA_Ligase"/>
</dbReference>
<evidence type="ECO:0000256" key="10">
    <source>
        <dbReference type="ARBA" id="ARBA00030865"/>
    </source>
</evidence>
<dbReference type="InterPro" id="IPR053836">
    <property type="entry name" value="Arc1-like_N"/>
</dbReference>
<dbReference type="InterPro" id="IPR020058">
    <property type="entry name" value="Glu/Gln-tRNA-synth_Ib_cat-dom"/>
</dbReference>
<dbReference type="InterPro" id="IPR020059">
    <property type="entry name" value="Glu/Gln-tRNA-synth_Ib_codon-bd"/>
</dbReference>
<dbReference type="STRING" id="1054147.F4QE83"/>
<evidence type="ECO:0000256" key="12">
    <source>
        <dbReference type="RuleBase" id="RU363037"/>
    </source>
</evidence>
<evidence type="ECO:0000256" key="1">
    <source>
        <dbReference type="ARBA" id="ARBA00004496"/>
    </source>
</evidence>
<dbReference type="CDD" id="cd10289">
    <property type="entry name" value="GST_C_AaRS_like"/>
    <property type="match status" value="1"/>
</dbReference>
<dbReference type="InterPro" id="IPR004526">
    <property type="entry name" value="Glu-tRNA-synth_arc/euk"/>
</dbReference>
<dbReference type="PROSITE" id="PS50405">
    <property type="entry name" value="GST_CTER"/>
    <property type="match status" value="1"/>
</dbReference>
<dbReference type="Pfam" id="PF03950">
    <property type="entry name" value="tRNA-synt_1c_C"/>
    <property type="match status" value="1"/>
</dbReference>
<keyword evidence="4" id="KW-0963">Cytoplasm</keyword>
<dbReference type="NCBIfam" id="TIGR00463">
    <property type="entry name" value="gltX_arch"/>
    <property type="match status" value="1"/>
</dbReference>
<reference evidence="16" key="1">
    <citation type="journal article" date="2011" name="Genome Res.">
        <title>Phylogeny-wide analysis of social amoeba genomes highlights ancient origins for complex intercellular communication.</title>
        <authorList>
            <person name="Heidel A.J."/>
            <person name="Lawal H.M."/>
            <person name="Felder M."/>
            <person name="Schilde C."/>
            <person name="Helps N.R."/>
            <person name="Tunggal B."/>
            <person name="Rivero F."/>
            <person name="John U."/>
            <person name="Schleicher M."/>
            <person name="Eichinger L."/>
            <person name="Platzer M."/>
            <person name="Noegel A.A."/>
            <person name="Schaap P."/>
            <person name="Gloeckner G."/>
        </authorList>
    </citation>
    <scope>NUCLEOTIDE SEQUENCE [LARGE SCALE GENOMIC DNA]</scope>
    <source>
        <strain evidence="16">SH3</strain>
    </source>
</reference>
<dbReference type="InterPro" id="IPR011035">
    <property type="entry name" value="Ribosomal_bL25/Gln-tRNA_synth"/>
</dbReference>
<evidence type="ECO:0000256" key="3">
    <source>
        <dbReference type="ARBA" id="ARBA00012835"/>
    </source>
</evidence>
<dbReference type="GeneID" id="14865219"/>
<evidence type="ECO:0000256" key="9">
    <source>
        <dbReference type="ARBA" id="ARBA00023146"/>
    </source>
</evidence>
<dbReference type="InterPro" id="IPR049437">
    <property type="entry name" value="tRNA-synt_1c_C2"/>
</dbReference>
<dbReference type="PROSITE" id="PS00178">
    <property type="entry name" value="AA_TRNA_LIGASE_I"/>
    <property type="match status" value="1"/>
</dbReference>
<dbReference type="InterPro" id="IPR001412">
    <property type="entry name" value="aa-tRNA-synth_I_CS"/>
</dbReference>
<dbReference type="GO" id="GO:0005829">
    <property type="term" value="C:cytosol"/>
    <property type="evidence" value="ECO:0007669"/>
    <property type="project" value="TreeGrafter"/>
</dbReference>
<dbReference type="Pfam" id="PF00749">
    <property type="entry name" value="tRNA-synt_1c"/>
    <property type="match status" value="1"/>
</dbReference>
<dbReference type="AlphaFoldDB" id="F4QE83"/>
<dbReference type="HAMAP" id="MF_02076">
    <property type="entry name" value="Glu_tRNA_synth_type2"/>
    <property type="match status" value="1"/>
</dbReference>
<protein>
    <recommendedName>
        <fullName evidence="3">glutamate--tRNA ligase</fullName>
        <ecNumber evidence="3">6.1.1.17</ecNumber>
    </recommendedName>
    <alternativeName>
        <fullName evidence="10">Glutamyl-tRNA synthetase</fullName>
    </alternativeName>
</protein>
<evidence type="ECO:0000256" key="11">
    <source>
        <dbReference type="ARBA" id="ARBA00048351"/>
    </source>
</evidence>
<dbReference type="InterPro" id="IPR020056">
    <property type="entry name" value="Rbsml_bL25/Gln-tRNA_synth_N"/>
</dbReference>
<evidence type="ECO:0000313" key="15">
    <source>
        <dbReference type="EMBL" id="EGG14030.1"/>
    </source>
</evidence>
<dbReference type="InterPro" id="IPR010987">
    <property type="entry name" value="Glutathione-S-Trfase_C-like"/>
</dbReference>
<comment type="similarity">
    <text evidence="2">Belongs to the class-I aminoacyl-tRNA synthetase family. Glutamate--tRNA ligase type 2 subfamily.</text>
</comment>
<evidence type="ECO:0000256" key="4">
    <source>
        <dbReference type="ARBA" id="ARBA00022490"/>
    </source>
</evidence>
<evidence type="ECO:0000313" key="16">
    <source>
        <dbReference type="Proteomes" id="UP000007797"/>
    </source>
</evidence>
<dbReference type="GO" id="GO:0005524">
    <property type="term" value="F:ATP binding"/>
    <property type="evidence" value="ECO:0007669"/>
    <property type="project" value="UniProtKB-KW"/>
</dbReference>
<name>F4QE83_CACFS</name>
<dbReference type="SUPFAM" id="SSF52374">
    <property type="entry name" value="Nucleotidylyl transferase"/>
    <property type="match status" value="1"/>
</dbReference>
<evidence type="ECO:0000256" key="13">
    <source>
        <dbReference type="SAM" id="MobiDB-lite"/>
    </source>
</evidence>
<dbReference type="Gene3D" id="1.20.1050.130">
    <property type="match status" value="1"/>
</dbReference>
<feature type="region of interest" description="Disordered" evidence="13">
    <location>
        <begin position="182"/>
        <end position="203"/>
    </location>
</feature>
<dbReference type="OrthoDB" id="10250478at2759"/>
<evidence type="ECO:0000259" key="14">
    <source>
        <dbReference type="PROSITE" id="PS50405"/>
    </source>
</evidence>
<dbReference type="KEGG" id="dfa:DFA_11793"/>